<dbReference type="Proteomes" id="UP000644147">
    <property type="component" value="Unassembled WGS sequence"/>
</dbReference>
<organism evidence="3 4">
    <name type="scientific">Adhaeribacter terrigena</name>
    <dbReference type="NCBI Taxonomy" id="2793070"/>
    <lineage>
        <taxon>Bacteria</taxon>
        <taxon>Pseudomonadati</taxon>
        <taxon>Bacteroidota</taxon>
        <taxon>Cytophagia</taxon>
        <taxon>Cytophagales</taxon>
        <taxon>Hymenobacteraceae</taxon>
        <taxon>Adhaeribacter</taxon>
    </lineage>
</organism>
<evidence type="ECO:0000313" key="3">
    <source>
        <dbReference type="EMBL" id="MBK0404437.1"/>
    </source>
</evidence>
<comment type="caution">
    <text evidence="3">The sequence shown here is derived from an EMBL/GenBank/DDBJ whole genome shotgun (WGS) entry which is preliminary data.</text>
</comment>
<feature type="signal peptide" evidence="1">
    <location>
        <begin position="1"/>
        <end position="23"/>
    </location>
</feature>
<feature type="domain" description="Secretion system C-terminal sorting" evidence="2">
    <location>
        <begin position="274"/>
        <end position="350"/>
    </location>
</feature>
<evidence type="ECO:0000259" key="2">
    <source>
        <dbReference type="Pfam" id="PF18962"/>
    </source>
</evidence>
<gene>
    <name evidence="3" type="ORF">I5M27_15670</name>
</gene>
<dbReference type="Pfam" id="PF18962">
    <property type="entry name" value="Por_Secre_tail"/>
    <property type="match status" value="1"/>
</dbReference>
<feature type="chain" id="PRO_5047367514" evidence="1">
    <location>
        <begin position="24"/>
        <end position="351"/>
    </location>
</feature>
<dbReference type="EMBL" id="JAEHFX010000009">
    <property type="protein sequence ID" value="MBK0404437.1"/>
    <property type="molecule type" value="Genomic_DNA"/>
</dbReference>
<evidence type="ECO:0000313" key="4">
    <source>
        <dbReference type="Proteomes" id="UP000644147"/>
    </source>
</evidence>
<protein>
    <submittedName>
        <fullName evidence="3">T9SS type A sorting domain-containing protein</fullName>
    </submittedName>
</protein>
<dbReference type="NCBIfam" id="TIGR04183">
    <property type="entry name" value="Por_Secre_tail"/>
    <property type="match status" value="1"/>
</dbReference>
<accession>A0ABS1C5H2</accession>
<keyword evidence="1" id="KW-0732">Signal</keyword>
<keyword evidence="4" id="KW-1185">Reference proteome</keyword>
<dbReference type="InterPro" id="IPR026444">
    <property type="entry name" value="Secre_tail"/>
</dbReference>
<proteinExistence type="predicted"/>
<reference evidence="3 4" key="1">
    <citation type="submission" date="2020-12" db="EMBL/GenBank/DDBJ databases">
        <title>Bacterial novel species Adhaeribacter sp. BT258 isolated from soil.</title>
        <authorList>
            <person name="Jung H.-Y."/>
        </authorList>
    </citation>
    <scope>NUCLEOTIDE SEQUENCE [LARGE SCALE GENOMIC DNA]</scope>
    <source>
        <strain evidence="3 4">BT258</strain>
    </source>
</reference>
<evidence type="ECO:0000256" key="1">
    <source>
        <dbReference type="SAM" id="SignalP"/>
    </source>
</evidence>
<name>A0ABS1C5H2_9BACT</name>
<sequence length="351" mass="39396">MKRLLLPFLIALFCLNFSGRLKAQPTLTAVDLAKQAGEQYLMAQFNEPPFPQSSYSYMFFSSPVVGPNQTWNYSAFTPANSYTISVLNRNTAPFSNAFPAATMVEKKGGRYEYLQNAGNRITNLGAVSITPYDTSKWEYDIPYDEMRFPVTTTTTYTDSFSYKVPGYYNNVCTAINYFTFETVGYGTLITPLGTFNSAVLVKTIRQLKPDTCGPLFGHSKTTEYKWYAPGFHQPLVCFTKAEALLGEFFSGYYLQANITGRREEQIANALLQTFPNPATSEVTIQYHLNTLSETSLTVTDALGKDMLLREEGTRAPGNYSHKFDVRNLPKGVYLVRLKTADQVAVKKLLVQ</sequence>
<dbReference type="RefSeq" id="WP_200507278.1">
    <property type="nucleotide sequence ID" value="NZ_JAEHFX010000009.1"/>
</dbReference>